<keyword evidence="2" id="KW-1185">Reference proteome</keyword>
<dbReference type="Proteomes" id="UP000886998">
    <property type="component" value="Unassembled WGS sequence"/>
</dbReference>
<dbReference type="AlphaFoldDB" id="A0A8X7BWH2"/>
<comment type="caution">
    <text evidence="1">The sequence shown here is derived from an EMBL/GenBank/DDBJ whole genome shotgun (WGS) entry which is preliminary data.</text>
</comment>
<proteinExistence type="predicted"/>
<gene>
    <name evidence="1" type="ORF">TNIN_495541</name>
</gene>
<accession>A0A8X7BWH2</accession>
<name>A0A8X7BWH2_9ARAC</name>
<reference evidence="1" key="1">
    <citation type="submission" date="2020-08" db="EMBL/GenBank/DDBJ databases">
        <title>Multicomponent nature underlies the extraordinary mechanical properties of spider dragline silk.</title>
        <authorList>
            <person name="Kono N."/>
            <person name="Nakamura H."/>
            <person name="Mori M."/>
            <person name="Yoshida Y."/>
            <person name="Ohtoshi R."/>
            <person name="Malay A.D."/>
            <person name="Moran D.A.P."/>
            <person name="Tomita M."/>
            <person name="Numata K."/>
            <person name="Arakawa K."/>
        </authorList>
    </citation>
    <scope>NUCLEOTIDE SEQUENCE</scope>
</reference>
<organism evidence="1 2">
    <name type="scientific">Trichonephila inaurata madagascariensis</name>
    <dbReference type="NCBI Taxonomy" id="2747483"/>
    <lineage>
        <taxon>Eukaryota</taxon>
        <taxon>Metazoa</taxon>
        <taxon>Ecdysozoa</taxon>
        <taxon>Arthropoda</taxon>
        <taxon>Chelicerata</taxon>
        <taxon>Arachnida</taxon>
        <taxon>Araneae</taxon>
        <taxon>Araneomorphae</taxon>
        <taxon>Entelegynae</taxon>
        <taxon>Araneoidea</taxon>
        <taxon>Nephilidae</taxon>
        <taxon>Trichonephila</taxon>
        <taxon>Trichonephila inaurata</taxon>
    </lineage>
</organism>
<evidence type="ECO:0000313" key="2">
    <source>
        <dbReference type="Proteomes" id="UP000886998"/>
    </source>
</evidence>
<evidence type="ECO:0000313" key="1">
    <source>
        <dbReference type="EMBL" id="GFY46470.1"/>
    </source>
</evidence>
<dbReference type="EMBL" id="BMAV01005416">
    <property type="protein sequence ID" value="GFY46470.1"/>
    <property type="molecule type" value="Genomic_DNA"/>
</dbReference>
<sequence length="175" mass="20229">MKILSTHSFFCSSAWFTCKWNNLQQLERLCWAICPRKWNPTHLNPMPFIGLSPRPVSFLRSSHQVVEFGQSILCLDGMKEGAISLLGMLLDVILHEVAGLQVTKFYETGHVQGIMIWKQSIKLYTEKVHVIQVEWDNFRGCESQELMVRFLQRCQKDIPAKAFPSFILKGDQDIK</sequence>
<protein>
    <submittedName>
        <fullName evidence="1">Uncharacterized protein</fullName>
    </submittedName>
</protein>